<dbReference type="SUPFAM" id="SSF56176">
    <property type="entry name" value="FAD-binding/transporter-associated domain-like"/>
    <property type="match status" value="1"/>
</dbReference>
<evidence type="ECO:0000256" key="3">
    <source>
        <dbReference type="ARBA" id="ARBA00022827"/>
    </source>
</evidence>
<dbReference type="Gene3D" id="3.40.462.10">
    <property type="entry name" value="FAD-linked oxidases, C-terminal domain"/>
    <property type="match status" value="1"/>
</dbReference>
<organism evidence="6 7">
    <name type="scientific">Trematosphaeria pertusa</name>
    <dbReference type="NCBI Taxonomy" id="390896"/>
    <lineage>
        <taxon>Eukaryota</taxon>
        <taxon>Fungi</taxon>
        <taxon>Dikarya</taxon>
        <taxon>Ascomycota</taxon>
        <taxon>Pezizomycotina</taxon>
        <taxon>Dothideomycetes</taxon>
        <taxon>Pleosporomycetidae</taxon>
        <taxon>Pleosporales</taxon>
        <taxon>Massarineae</taxon>
        <taxon>Trematosphaeriaceae</taxon>
        <taxon>Trematosphaeria</taxon>
    </lineage>
</organism>
<evidence type="ECO:0000256" key="2">
    <source>
        <dbReference type="ARBA" id="ARBA00022630"/>
    </source>
</evidence>
<dbReference type="InterPro" id="IPR016169">
    <property type="entry name" value="FAD-bd_PCMH_sub2"/>
</dbReference>
<keyword evidence="3" id="KW-0274">FAD</keyword>
<dbReference type="InterPro" id="IPR016167">
    <property type="entry name" value="FAD-bd_PCMH_sub1"/>
</dbReference>
<dbReference type="EMBL" id="ML987196">
    <property type="protein sequence ID" value="KAF2247825.1"/>
    <property type="molecule type" value="Genomic_DNA"/>
</dbReference>
<evidence type="ECO:0000256" key="1">
    <source>
        <dbReference type="ARBA" id="ARBA00001974"/>
    </source>
</evidence>
<dbReference type="Pfam" id="PF02913">
    <property type="entry name" value="FAD-oxidase_C"/>
    <property type="match status" value="1"/>
</dbReference>
<dbReference type="GO" id="GO:1903457">
    <property type="term" value="P:lactate catabolic process"/>
    <property type="evidence" value="ECO:0007669"/>
    <property type="project" value="TreeGrafter"/>
</dbReference>
<dbReference type="InterPro" id="IPR004113">
    <property type="entry name" value="FAD-bd_oxidored_4_C"/>
</dbReference>
<dbReference type="InterPro" id="IPR016170">
    <property type="entry name" value="Cytok_DH_C_sf"/>
</dbReference>
<keyword evidence="7" id="KW-1185">Reference proteome</keyword>
<sequence length="572" mass="64360">MPSVPSRAVSMEPRCLPPNTTLIKFQEFCLRAKSLCGEENLAIISKSTELIDGDYMNPCKAHDMHSLFERDAFVASAVIWPRDTPEVQSIVRLCNEFSMPLWPYSVGRNTGYGGTAPRVSGSIAMDLGKHLNKILDVNVEGAYALVEPGVTFMDLHEYLMKNNLREHLWVDVPDLGGGSIIGNALERGVGYTPYGDHWMMHCGLEVILPDGELMRTGMGALPDPTIEKPGVPPHEQPGNRCWQLFNYGFGPYNDGIFTQSSLGIVVKMGIWLMPNPGGYQAYMITFPRDDDLEAIVDIIRPLRLQMVLQNVPTLRHILLDAAVAGNKSSYTQKEGLLNDAELDDIAKRLDLGRWNFYGAVYGPEPIRNILLETIKKAFLAVPGSKFFLPEERNEPFSVLRTRSKTLQGIPTIDELRWVNWLPNGAHLFFSPITKISGKEANLQYEVTKSRCAQAGLDFIGTFTIGMREMHHIVCIVFDREDPESRHKARWLIRTLIKDCAAYGWGEYRTHIALMDQIANTYSFNDNAQMKFNEKIKNALDPNGILAPGKNGIWPQQYDKQAWVLDESEPEPM</sequence>
<keyword evidence="2" id="KW-0285">Flavoprotein</keyword>
<dbReference type="GO" id="GO:0071949">
    <property type="term" value="F:FAD binding"/>
    <property type="evidence" value="ECO:0007669"/>
    <property type="project" value="InterPro"/>
</dbReference>
<evidence type="ECO:0000313" key="7">
    <source>
        <dbReference type="Proteomes" id="UP000800094"/>
    </source>
</evidence>
<proteinExistence type="predicted"/>
<dbReference type="GO" id="GO:0004458">
    <property type="term" value="F:D-lactate dehydrogenase (cytochrome) activity"/>
    <property type="evidence" value="ECO:0007669"/>
    <property type="project" value="TreeGrafter"/>
</dbReference>
<evidence type="ECO:0000256" key="4">
    <source>
        <dbReference type="ARBA" id="ARBA00023002"/>
    </source>
</evidence>
<feature type="non-terminal residue" evidence="6">
    <location>
        <position position="572"/>
    </location>
</feature>
<dbReference type="GO" id="GO:0008720">
    <property type="term" value="F:D-lactate dehydrogenase (NAD+) activity"/>
    <property type="evidence" value="ECO:0007669"/>
    <property type="project" value="TreeGrafter"/>
</dbReference>
<protein>
    <submittedName>
        <fullName evidence="6">Vanillyl alcohol oxidase</fullName>
    </submittedName>
</protein>
<dbReference type="GeneID" id="54578282"/>
<dbReference type="Gene3D" id="3.30.43.10">
    <property type="entry name" value="Uridine Diphospho-n-acetylenolpyruvylglucosamine Reductase, domain 2"/>
    <property type="match status" value="1"/>
</dbReference>
<dbReference type="GO" id="GO:0005739">
    <property type="term" value="C:mitochondrion"/>
    <property type="evidence" value="ECO:0007669"/>
    <property type="project" value="TreeGrafter"/>
</dbReference>
<accession>A0A6A6IB76</accession>
<dbReference type="SUPFAM" id="SSF55103">
    <property type="entry name" value="FAD-linked oxidases, C-terminal domain"/>
    <property type="match status" value="1"/>
</dbReference>
<dbReference type="InterPro" id="IPR016166">
    <property type="entry name" value="FAD-bd_PCMH"/>
</dbReference>
<dbReference type="InterPro" id="IPR036318">
    <property type="entry name" value="FAD-bd_PCMH-like_sf"/>
</dbReference>
<gene>
    <name evidence="6" type="ORF">BU26DRAFT_457782</name>
</gene>
<dbReference type="InterPro" id="IPR016164">
    <property type="entry name" value="FAD-linked_Oxase-like_C"/>
</dbReference>
<dbReference type="Gene3D" id="3.30.465.10">
    <property type="match status" value="1"/>
</dbReference>
<dbReference type="Pfam" id="PF01565">
    <property type="entry name" value="FAD_binding_4"/>
    <property type="match status" value="1"/>
</dbReference>
<dbReference type="OrthoDB" id="5332616at2759"/>
<evidence type="ECO:0000313" key="6">
    <source>
        <dbReference type="EMBL" id="KAF2247825.1"/>
    </source>
</evidence>
<name>A0A6A6IB76_9PLEO</name>
<dbReference type="Gene3D" id="1.10.45.10">
    <property type="entry name" value="Vanillyl-alcohol Oxidase, Chain A, domain 4"/>
    <property type="match status" value="1"/>
</dbReference>
<comment type="cofactor">
    <cofactor evidence="1">
        <name>FAD</name>
        <dbReference type="ChEBI" id="CHEBI:57692"/>
    </cofactor>
</comment>
<dbReference type="RefSeq" id="XP_033682829.1">
    <property type="nucleotide sequence ID" value="XM_033824952.1"/>
</dbReference>
<dbReference type="AlphaFoldDB" id="A0A6A6IB76"/>
<feature type="domain" description="FAD-binding PCMH-type" evidence="5">
    <location>
        <begin position="71"/>
        <end position="275"/>
    </location>
</feature>
<dbReference type="InterPro" id="IPR016171">
    <property type="entry name" value="Vanillyl_alc_oxidase_C-sub2"/>
</dbReference>
<keyword evidence="4" id="KW-0560">Oxidoreductase</keyword>
<dbReference type="Proteomes" id="UP000800094">
    <property type="component" value="Unassembled WGS sequence"/>
</dbReference>
<dbReference type="PANTHER" id="PTHR11748:SF114">
    <property type="entry name" value="ARYL-ALCOHOL OXIDASE VANILLYL-ALCOHOL OXIDASE (AFU_ORTHOLOGUE AFUA_3G09500)-RELATED"/>
    <property type="match status" value="1"/>
</dbReference>
<dbReference type="InterPro" id="IPR006094">
    <property type="entry name" value="Oxid_FAD_bind_N"/>
</dbReference>
<dbReference type="PROSITE" id="PS51387">
    <property type="entry name" value="FAD_PCMH"/>
    <property type="match status" value="1"/>
</dbReference>
<dbReference type="PANTHER" id="PTHR11748">
    <property type="entry name" value="D-LACTATE DEHYDROGENASE"/>
    <property type="match status" value="1"/>
</dbReference>
<reference evidence="6" key="1">
    <citation type="journal article" date="2020" name="Stud. Mycol.">
        <title>101 Dothideomycetes genomes: a test case for predicting lifestyles and emergence of pathogens.</title>
        <authorList>
            <person name="Haridas S."/>
            <person name="Albert R."/>
            <person name="Binder M."/>
            <person name="Bloem J."/>
            <person name="Labutti K."/>
            <person name="Salamov A."/>
            <person name="Andreopoulos B."/>
            <person name="Baker S."/>
            <person name="Barry K."/>
            <person name="Bills G."/>
            <person name="Bluhm B."/>
            <person name="Cannon C."/>
            <person name="Castanera R."/>
            <person name="Culley D."/>
            <person name="Daum C."/>
            <person name="Ezra D."/>
            <person name="Gonzalez J."/>
            <person name="Henrissat B."/>
            <person name="Kuo A."/>
            <person name="Liang C."/>
            <person name="Lipzen A."/>
            <person name="Lutzoni F."/>
            <person name="Magnuson J."/>
            <person name="Mondo S."/>
            <person name="Nolan M."/>
            <person name="Ohm R."/>
            <person name="Pangilinan J."/>
            <person name="Park H.-J."/>
            <person name="Ramirez L."/>
            <person name="Alfaro M."/>
            <person name="Sun H."/>
            <person name="Tritt A."/>
            <person name="Yoshinaga Y."/>
            <person name="Zwiers L.-H."/>
            <person name="Turgeon B."/>
            <person name="Goodwin S."/>
            <person name="Spatafora J."/>
            <person name="Crous P."/>
            <person name="Grigoriev I."/>
        </authorList>
    </citation>
    <scope>NUCLEOTIDE SEQUENCE</scope>
    <source>
        <strain evidence="6">CBS 122368</strain>
    </source>
</reference>
<evidence type="ECO:0000259" key="5">
    <source>
        <dbReference type="PROSITE" id="PS51387"/>
    </source>
</evidence>